<dbReference type="EMBL" id="LR796879">
    <property type="protein sequence ID" value="CAB4171935.1"/>
    <property type="molecule type" value="Genomic_DNA"/>
</dbReference>
<reference evidence="2" key="1">
    <citation type="submission" date="2020-05" db="EMBL/GenBank/DDBJ databases">
        <authorList>
            <person name="Chiriac C."/>
            <person name="Salcher M."/>
            <person name="Ghai R."/>
            <person name="Kavagutti S V."/>
        </authorList>
    </citation>
    <scope>NUCLEOTIDE SEQUENCE</scope>
</reference>
<dbReference type="Pfam" id="PF11651">
    <property type="entry name" value="P22_CoatProtein"/>
    <property type="match status" value="1"/>
</dbReference>
<accession>A0A6J5S1T9</accession>
<sequence>MANSLLTIDMITRKSLEILENNLVVTRNVNRQYDNSFAVEGAKIGSTLRIRLPDRALVTDGAALQVQDDNEQYTTLAVASQKHIGINFTSAELTMQLDDFADRVLKPRISQLAASVDADVASAYKSIYNSVGTPGTTPSTSLVLLQAQQKLNELATPMSPRYATVNPAANSGLVEGMKGFFNPTGTISRQFKTGMMGEGVLGYDEVNMSQSIGVHTTGNFPASPIVATTVSTQGQATLDISFTSGTKTVLKGDVFTIAGVYSVNPQTRQSTGSLQQFVVTADASVTSGTTMTLSISPALYTAVHALATIDAFPVATTGTITFNGSASTGYPQNLVYHKDAITMATADLLLPQGVDMASRQVHNGISLRVVRQYDINNDRMPCRVDVLYGYGVIRAAMAARMWG</sequence>
<dbReference type="InterPro" id="IPR024659">
    <property type="entry name" value="Phage_coat_Gp5"/>
</dbReference>
<protein>
    <submittedName>
        <fullName evidence="2">Major capsid protein Gp5</fullName>
    </submittedName>
</protein>
<dbReference type="EMBL" id="LR797298">
    <property type="protein sequence ID" value="CAB4200401.1"/>
    <property type="molecule type" value="Genomic_DNA"/>
</dbReference>
<evidence type="ECO:0000313" key="1">
    <source>
        <dbReference type="EMBL" id="CAB4171935.1"/>
    </source>
</evidence>
<dbReference type="Gene3D" id="2.40.30.240">
    <property type="match status" value="1"/>
</dbReference>
<name>A0A6J5S1T9_9CAUD</name>
<evidence type="ECO:0000313" key="3">
    <source>
        <dbReference type="EMBL" id="CAB5228858.1"/>
    </source>
</evidence>
<gene>
    <name evidence="2" type="ORF">UFOVP1345_40</name>
    <name evidence="3" type="ORF">UFOVP1542_40</name>
    <name evidence="1" type="ORF">UFOVP920_40</name>
</gene>
<organism evidence="2">
    <name type="scientific">uncultured Caudovirales phage</name>
    <dbReference type="NCBI Taxonomy" id="2100421"/>
    <lineage>
        <taxon>Viruses</taxon>
        <taxon>Duplodnaviria</taxon>
        <taxon>Heunggongvirae</taxon>
        <taxon>Uroviricota</taxon>
        <taxon>Caudoviricetes</taxon>
        <taxon>Peduoviridae</taxon>
        <taxon>Maltschvirus</taxon>
        <taxon>Maltschvirus maltsch</taxon>
    </lineage>
</organism>
<evidence type="ECO:0000313" key="2">
    <source>
        <dbReference type="EMBL" id="CAB4200401.1"/>
    </source>
</evidence>
<proteinExistence type="predicted"/>
<dbReference type="EMBL" id="LR798390">
    <property type="protein sequence ID" value="CAB5228858.1"/>
    <property type="molecule type" value="Genomic_DNA"/>
</dbReference>